<evidence type="ECO:0000256" key="1">
    <source>
        <dbReference type="ARBA" id="ARBA00004127"/>
    </source>
</evidence>
<dbReference type="Pfam" id="PF00122">
    <property type="entry name" value="E1-E2_ATPase"/>
    <property type="match status" value="1"/>
</dbReference>
<keyword evidence="3" id="KW-0813">Transport</keyword>
<dbReference type="InParanoid" id="A0A0D0AL69"/>
<dbReference type="Proteomes" id="UP000054485">
    <property type="component" value="Unassembled WGS sequence"/>
</dbReference>
<dbReference type="InterPro" id="IPR008250">
    <property type="entry name" value="ATPase_P-typ_transduc_dom_A_sf"/>
</dbReference>
<dbReference type="GO" id="GO:0031090">
    <property type="term" value="C:organelle membrane"/>
    <property type="evidence" value="ECO:0007669"/>
    <property type="project" value="UniProtKB-ARBA"/>
</dbReference>
<organism evidence="20 21">
    <name type="scientific">Suillus luteus UH-Slu-Lm8-n1</name>
    <dbReference type="NCBI Taxonomy" id="930992"/>
    <lineage>
        <taxon>Eukaryota</taxon>
        <taxon>Fungi</taxon>
        <taxon>Dikarya</taxon>
        <taxon>Basidiomycota</taxon>
        <taxon>Agaricomycotina</taxon>
        <taxon>Agaricomycetes</taxon>
        <taxon>Agaricomycetidae</taxon>
        <taxon>Boletales</taxon>
        <taxon>Suillineae</taxon>
        <taxon>Suillaceae</taxon>
        <taxon>Suillus</taxon>
    </lineage>
</organism>
<sequence>MSKSRRSLSGALGKRSSLMATSTSSASASLSELSVVPESPLVSTSAHSILPLSSAAPAPQPYPYSHQRSSSPPASSYFPSVSAIQSGEPQPTPGASTHFAYSTTLRRHHLEGPSLQLSSNFNDITSSEGLPSLWQKAKGALARLSDGAENRYELASAGEWVGQPSRLREDRDRRDTPSARFALWTVEDTLAHFKSSPVSGLPSSSIIALQGVHGYNEFSVSTPEPALLKFAKTIYESPLILLLCGSAVISTIMGNVDDAVSITVAVLIVLTVGFVQEQRSEKSLEALNKLVPHHCHVIRDQRDIHILANELVPGDIVALSSGDRVPADMRIITAVDLEIDESSLTGETHARRKDSNPCVSQVSAPASGPEDSGDVALAERSCIGYMGTLVRNGRGMGVVIATGTQTEFGVIFSMMQDVEEKRTPLQLSMDELAKKLSIISFGIIGVICLIGMWQQRPWLDMFTIGVSLAVAAIPEGLPIVTTVTLALGVLRMSKRKAIVKKLHSVEALGCISVICSDKTGTLTKNEQTVTEIYVVDEHIHVDDPRSTISPAVRKALEIGSLCNNSSMSRDGEGKYVGQSTDVALINVMSSFDIPDQRQSFTRLSEKPFNSEQKYMAVSGIHSYSTTIYSGSPREMYYIKGSIDAILDRCKYYYVTDGSTPALDANTRSVILNNAQATASRGLRVIAMAYGYGSIDSPRQDSAHPQHRATQPLPVSRTPVPDEDKINLVFVGFQAMFDPPRKGVADAIGLLQNGGVQVVMITGDAEQTALAIAQKLGLRVGPAHAHDGQPRKYCLTGKDLDQMSKSQLVERVGSVSVFARTTPRHKMAIVEAFQARGAVVAMTGDGVNDAPALKMADIGVSMGKSGTDVAKEAADAILVDDNFSTILPAVEEGKSIFHNIQNFLSFQLSTAAAALTLITLSTLFGFSNPLNAMQILFINILMDGPPSQSLGVDPVDPAVMRKPPRKKNEPIITKRLLYRVLFSAATIVCGTSFIYTTALGDDHVSRREQTMTFTCFVFLDLVSAVQNRGLGCGLIQNKMLVTTVSVSFLVQLALVYVPFMQAIFQTDALGWKDILTILLIAATSFVLHEGRRRFERGVQSDETYANVAEEMA</sequence>
<evidence type="ECO:0000256" key="6">
    <source>
        <dbReference type="ARBA" id="ARBA00022692"/>
    </source>
</evidence>
<evidence type="ECO:0000259" key="19">
    <source>
        <dbReference type="SMART" id="SM00831"/>
    </source>
</evidence>
<keyword evidence="6 18" id="KW-0812">Transmembrane</keyword>
<dbReference type="PANTHER" id="PTHR42861">
    <property type="entry name" value="CALCIUM-TRANSPORTING ATPASE"/>
    <property type="match status" value="1"/>
</dbReference>
<evidence type="ECO:0000256" key="18">
    <source>
        <dbReference type="SAM" id="Phobius"/>
    </source>
</evidence>
<dbReference type="GO" id="GO:0012505">
    <property type="term" value="C:endomembrane system"/>
    <property type="evidence" value="ECO:0007669"/>
    <property type="project" value="UniProtKB-SubCell"/>
</dbReference>
<feature type="region of interest" description="Disordered" evidence="17">
    <location>
        <begin position="1"/>
        <end position="24"/>
    </location>
</feature>
<evidence type="ECO:0000256" key="13">
    <source>
        <dbReference type="ARBA" id="ARBA00023136"/>
    </source>
</evidence>
<comment type="similarity">
    <text evidence="14">Belongs to the cation transport ATPase (P-type) (TC 3.A.3) family.</text>
</comment>
<dbReference type="EC" id="7.2.2.10" evidence="2"/>
<dbReference type="STRING" id="930992.A0A0D0AL69"/>
<keyword evidence="4" id="KW-0597">Phosphoprotein</keyword>
<dbReference type="InterPro" id="IPR006068">
    <property type="entry name" value="ATPase_P-typ_cation-transptr_C"/>
</dbReference>
<feature type="compositionally biased region" description="Polar residues" evidence="17">
    <location>
        <begin position="83"/>
        <end position="98"/>
    </location>
</feature>
<keyword evidence="12" id="KW-0406">Ion transport</keyword>
<feature type="transmembrane region" description="Helical" evidence="18">
    <location>
        <begin position="466"/>
        <end position="490"/>
    </location>
</feature>
<keyword evidence="21" id="KW-1185">Reference proteome</keyword>
<dbReference type="HOGENOM" id="CLU_002360_3_3_1"/>
<feature type="domain" description="Cation-transporting P-type ATPase N-terminal" evidence="19">
    <location>
        <begin position="180"/>
        <end position="255"/>
    </location>
</feature>
<feature type="transmembrane region" description="Helical" evidence="18">
    <location>
        <begin position="436"/>
        <end position="454"/>
    </location>
</feature>
<keyword evidence="13 18" id="KW-0472">Membrane</keyword>
<dbReference type="SUPFAM" id="SSF81660">
    <property type="entry name" value="Metal cation-transporting ATPase, ATP-binding domain N"/>
    <property type="match status" value="1"/>
</dbReference>
<dbReference type="Pfam" id="PF00690">
    <property type="entry name" value="Cation_ATPase_N"/>
    <property type="match status" value="1"/>
</dbReference>
<reference evidence="20 21" key="1">
    <citation type="submission" date="2014-04" db="EMBL/GenBank/DDBJ databases">
        <authorList>
            <consortium name="DOE Joint Genome Institute"/>
            <person name="Kuo A."/>
            <person name="Ruytinx J."/>
            <person name="Rineau F."/>
            <person name="Colpaert J."/>
            <person name="Kohler A."/>
            <person name="Nagy L.G."/>
            <person name="Floudas D."/>
            <person name="Copeland A."/>
            <person name="Barry K.W."/>
            <person name="Cichocki N."/>
            <person name="Veneault-Fourrey C."/>
            <person name="LaButti K."/>
            <person name="Lindquist E.A."/>
            <person name="Lipzen A."/>
            <person name="Lundell T."/>
            <person name="Morin E."/>
            <person name="Murat C."/>
            <person name="Sun H."/>
            <person name="Tunlid A."/>
            <person name="Henrissat B."/>
            <person name="Grigoriev I.V."/>
            <person name="Hibbett D.S."/>
            <person name="Martin F."/>
            <person name="Nordberg H.P."/>
            <person name="Cantor M.N."/>
            <person name="Hua S.X."/>
        </authorList>
    </citation>
    <scope>NUCLEOTIDE SEQUENCE [LARGE SCALE GENOMIC DNA]</scope>
    <source>
        <strain evidence="20 21">UH-Slu-Lm8-n1</strain>
    </source>
</reference>
<dbReference type="GO" id="GO:0005384">
    <property type="term" value="F:manganese ion transmembrane transporter activity"/>
    <property type="evidence" value="ECO:0007669"/>
    <property type="project" value="UniProtKB-ARBA"/>
</dbReference>
<dbReference type="Gene3D" id="2.70.150.10">
    <property type="entry name" value="Calcium-transporting ATPase, cytoplasmic transduction domain A"/>
    <property type="match status" value="1"/>
</dbReference>
<keyword evidence="9" id="KW-0067">ATP-binding</keyword>
<dbReference type="InterPro" id="IPR023298">
    <property type="entry name" value="ATPase_P-typ_TM_dom_sf"/>
</dbReference>
<evidence type="ECO:0000256" key="5">
    <source>
        <dbReference type="ARBA" id="ARBA00022568"/>
    </source>
</evidence>
<evidence type="ECO:0000256" key="15">
    <source>
        <dbReference type="ARBA" id="ARBA00048694"/>
    </source>
</evidence>
<dbReference type="SFLD" id="SFLDF00027">
    <property type="entry name" value="p-type_atpase"/>
    <property type="match status" value="1"/>
</dbReference>
<comment type="catalytic activity">
    <reaction evidence="15">
        <text>Ca(2+)(in) + ATP + H2O = Ca(2+)(out) + ADP + phosphate + H(+)</text>
        <dbReference type="Rhea" id="RHEA:18105"/>
        <dbReference type="ChEBI" id="CHEBI:15377"/>
        <dbReference type="ChEBI" id="CHEBI:15378"/>
        <dbReference type="ChEBI" id="CHEBI:29108"/>
        <dbReference type="ChEBI" id="CHEBI:30616"/>
        <dbReference type="ChEBI" id="CHEBI:43474"/>
        <dbReference type="ChEBI" id="CHEBI:456216"/>
        <dbReference type="EC" id="7.2.2.10"/>
    </reaction>
</comment>
<evidence type="ECO:0000256" key="2">
    <source>
        <dbReference type="ARBA" id="ARBA00012790"/>
    </source>
</evidence>
<dbReference type="Pfam" id="PF13246">
    <property type="entry name" value="Cation_ATPase"/>
    <property type="match status" value="1"/>
</dbReference>
<name>A0A0D0AL69_9AGAM</name>
<dbReference type="InterPro" id="IPR036412">
    <property type="entry name" value="HAD-like_sf"/>
</dbReference>
<evidence type="ECO:0000256" key="3">
    <source>
        <dbReference type="ARBA" id="ARBA00022448"/>
    </source>
</evidence>
<dbReference type="FunFam" id="3.40.50.1000:FF:000001">
    <property type="entry name" value="Phospholipid-transporting ATPase IC"/>
    <property type="match status" value="1"/>
</dbReference>
<feature type="transmembrane region" description="Helical" evidence="18">
    <location>
        <begin position="1068"/>
        <end position="1086"/>
    </location>
</feature>
<dbReference type="PROSITE" id="PS00154">
    <property type="entry name" value="ATPASE_E1_E2"/>
    <property type="match status" value="1"/>
</dbReference>
<protein>
    <recommendedName>
        <fullName evidence="16">Calcium-transporting ATPase 1</fullName>
        <ecNumber evidence="2">7.2.2.10</ecNumber>
    </recommendedName>
</protein>
<dbReference type="Gene3D" id="3.40.50.1000">
    <property type="entry name" value="HAD superfamily/HAD-like"/>
    <property type="match status" value="1"/>
</dbReference>
<evidence type="ECO:0000256" key="4">
    <source>
        <dbReference type="ARBA" id="ARBA00022553"/>
    </source>
</evidence>
<dbReference type="InterPro" id="IPR004014">
    <property type="entry name" value="ATPase_P-typ_cation-transptr_N"/>
</dbReference>
<keyword evidence="5" id="KW-0109">Calcium transport</keyword>
<reference evidence="21" key="2">
    <citation type="submission" date="2015-01" db="EMBL/GenBank/DDBJ databases">
        <title>Evolutionary Origins and Diversification of the Mycorrhizal Mutualists.</title>
        <authorList>
            <consortium name="DOE Joint Genome Institute"/>
            <consortium name="Mycorrhizal Genomics Consortium"/>
            <person name="Kohler A."/>
            <person name="Kuo A."/>
            <person name="Nagy L.G."/>
            <person name="Floudas D."/>
            <person name="Copeland A."/>
            <person name="Barry K.W."/>
            <person name="Cichocki N."/>
            <person name="Veneault-Fourrey C."/>
            <person name="LaButti K."/>
            <person name="Lindquist E.A."/>
            <person name="Lipzen A."/>
            <person name="Lundell T."/>
            <person name="Morin E."/>
            <person name="Murat C."/>
            <person name="Riley R."/>
            <person name="Ohm R."/>
            <person name="Sun H."/>
            <person name="Tunlid A."/>
            <person name="Henrissat B."/>
            <person name="Grigoriev I.V."/>
            <person name="Hibbett D.S."/>
            <person name="Martin F."/>
        </authorList>
    </citation>
    <scope>NUCLEOTIDE SEQUENCE [LARGE SCALE GENOMIC DNA]</scope>
    <source>
        <strain evidence="21">UH-Slu-Lm8-n1</strain>
    </source>
</reference>
<evidence type="ECO:0000256" key="14">
    <source>
        <dbReference type="ARBA" id="ARBA00038148"/>
    </source>
</evidence>
<dbReference type="GO" id="GO:0005524">
    <property type="term" value="F:ATP binding"/>
    <property type="evidence" value="ECO:0007669"/>
    <property type="project" value="UniProtKB-KW"/>
</dbReference>
<feature type="region of interest" description="Disordered" evidence="17">
    <location>
        <begin position="345"/>
        <end position="373"/>
    </location>
</feature>
<evidence type="ECO:0000256" key="11">
    <source>
        <dbReference type="ARBA" id="ARBA00022989"/>
    </source>
</evidence>
<evidence type="ECO:0000256" key="8">
    <source>
        <dbReference type="ARBA" id="ARBA00022837"/>
    </source>
</evidence>
<dbReference type="NCBIfam" id="TIGR01494">
    <property type="entry name" value="ATPase_P-type"/>
    <property type="match status" value="2"/>
</dbReference>
<dbReference type="InterPro" id="IPR001757">
    <property type="entry name" value="P_typ_ATPase"/>
</dbReference>
<dbReference type="SUPFAM" id="SSF81653">
    <property type="entry name" value="Calcium ATPase, transduction domain A"/>
    <property type="match status" value="1"/>
</dbReference>
<evidence type="ECO:0000313" key="20">
    <source>
        <dbReference type="EMBL" id="KIK32648.1"/>
    </source>
</evidence>
<keyword evidence="10" id="KW-1278">Translocase</keyword>
<accession>A0A0D0AL69</accession>
<feature type="compositionally biased region" description="Low complexity" evidence="17">
    <location>
        <begin position="52"/>
        <end position="82"/>
    </location>
</feature>
<feature type="transmembrane region" description="Helical" evidence="18">
    <location>
        <begin position="975"/>
        <end position="997"/>
    </location>
</feature>
<dbReference type="InterPro" id="IPR044492">
    <property type="entry name" value="P_typ_ATPase_HD_dom"/>
</dbReference>
<evidence type="ECO:0000256" key="10">
    <source>
        <dbReference type="ARBA" id="ARBA00022967"/>
    </source>
</evidence>
<dbReference type="GO" id="GO:0005737">
    <property type="term" value="C:cytoplasm"/>
    <property type="evidence" value="ECO:0007669"/>
    <property type="project" value="UniProtKB-ARBA"/>
</dbReference>
<dbReference type="Gene3D" id="1.20.1110.10">
    <property type="entry name" value="Calcium-transporting ATPase, transmembrane domain"/>
    <property type="match status" value="1"/>
</dbReference>
<dbReference type="SFLD" id="SFLDS00003">
    <property type="entry name" value="Haloacid_Dehalogenase"/>
    <property type="match status" value="1"/>
</dbReference>
<dbReference type="FunFam" id="2.70.150.10:FF:000008">
    <property type="entry name" value="Calcium-transporting ATPase"/>
    <property type="match status" value="1"/>
</dbReference>
<evidence type="ECO:0000256" key="9">
    <source>
        <dbReference type="ARBA" id="ARBA00022840"/>
    </source>
</evidence>
<dbReference type="SUPFAM" id="SSF56784">
    <property type="entry name" value="HAD-like"/>
    <property type="match status" value="1"/>
</dbReference>
<dbReference type="PRINTS" id="PR00119">
    <property type="entry name" value="CATATPASE"/>
</dbReference>
<dbReference type="GO" id="GO:0005388">
    <property type="term" value="F:P-type calcium transporter activity"/>
    <property type="evidence" value="ECO:0007669"/>
    <property type="project" value="UniProtKB-EC"/>
</dbReference>
<proteinExistence type="inferred from homology"/>
<keyword evidence="11 18" id="KW-1133">Transmembrane helix</keyword>
<dbReference type="InterPro" id="IPR059000">
    <property type="entry name" value="ATPase_P-type_domA"/>
</dbReference>
<dbReference type="Pfam" id="PF00689">
    <property type="entry name" value="Cation_ATPase_C"/>
    <property type="match status" value="1"/>
</dbReference>
<keyword evidence="7" id="KW-0547">Nucleotide-binding</keyword>
<evidence type="ECO:0000256" key="17">
    <source>
        <dbReference type="SAM" id="MobiDB-lite"/>
    </source>
</evidence>
<feature type="region of interest" description="Disordered" evidence="17">
    <location>
        <begin position="696"/>
        <end position="717"/>
    </location>
</feature>
<dbReference type="InterPro" id="IPR023214">
    <property type="entry name" value="HAD_sf"/>
</dbReference>
<evidence type="ECO:0000256" key="16">
    <source>
        <dbReference type="ARBA" id="ARBA00067949"/>
    </source>
</evidence>
<dbReference type="InterPro" id="IPR023299">
    <property type="entry name" value="ATPase_P-typ_cyto_dom_N"/>
</dbReference>
<dbReference type="EMBL" id="KN836160">
    <property type="protein sequence ID" value="KIK32648.1"/>
    <property type="molecule type" value="Genomic_DNA"/>
</dbReference>
<evidence type="ECO:0000313" key="21">
    <source>
        <dbReference type="Proteomes" id="UP000054485"/>
    </source>
</evidence>
<gene>
    <name evidence="20" type="ORF">CY34DRAFT_814151</name>
</gene>
<dbReference type="GO" id="GO:0016887">
    <property type="term" value="F:ATP hydrolysis activity"/>
    <property type="evidence" value="ECO:0007669"/>
    <property type="project" value="InterPro"/>
</dbReference>
<dbReference type="SUPFAM" id="SSF81665">
    <property type="entry name" value="Calcium ATPase, transmembrane domain M"/>
    <property type="match status" value="1"/>
</dbReference>
<evidence type="ECO:0000256" key="12">
    <source>
        <dbReference type="ARBA" id="ARBA00023065"/>
    </source>
</evidence>
<dbReference type="FunFam" id="3.40.50.1000:FF:000028">
    <property type="entry name" value="Calcium-transporting P-type ATPase, putative"/>
    <property type="match status" value="1"/>
</dbReference>
<dbReference type="AlphaFoldDB" id="A0A0D0AL69"/>
<dbReference type="OrthoDB" id="3352408at2759"/>
<evidence type="ECO:0000256" key="7">
    <source>
        <dbReference type="ARBA" id="ARBA00022741"/>
    </source>
</evidence>
<dbReference type="FunCoup" id="A0A0D0AL69">
    <property type="interactions" value="269"/>
</dbReference>
<feature type="transmembrane region" description="Helical" evidence="18">
    <location>
        <begin position="1038"/>
        <end position="1056"/>
    </location>
</feature>
<feature type="transmembrane region" description="Helical" evidence="18">
    <location>
        <begin position="1009"/>
        <end position="1026"/>
    </location>
</feature>
<keyword evidence="8" id="KW-0106">Calcium</keyword>
<feature type="region of interest" description="Disordered" evidence="17">
    <location>
        <begin position="52"/>
        <end position="98"/>
    </location>
</feature>
<dbReference type="SFLD" id="SFLDG00002">
    <property type="entry name" value="C1.7:_P-type_atpase_like"/>
    <property type="match status" value="1"/>
</dbReference>
<dbReference type="SMART" id="SM00831">
    <property type="entry name" value="Cation_ATPase_N"/>
    <property type="match status" value="1"/>
</dbReference>
<dbReference type="InterPro" id="IPR018303">
    <property type="entry name" value="ATPase_P-typ_P_site"/>
</dbReference>
<dbReference type="Gene3D" id="3.40.1110.10">
    <property type="entry name" value="Calcium-transporting ATPase, cytoplasmic domain N"/>
    <property type="match status" value="1"/>
</dbReference>
<comment type="subcellular location">
    <subcellularLocation>
        <location evidence="1">Endomembrane system</location>
        <topology evidence="1">Multi-pass membrane protein</topology>
    </subcellularLocation>
</comment>